<gene>
    <name evidence="3" type="ORF">GBG18_09210</name>
    <name evidence="4" type="ORF">GBG19_02110</name>
</gene>
<dbReference type="GO" id="GO:0047661">
    <property type="term" value="F:amino-acid racemase activity"/>
    <property type="evidence" value="ECO:0007669"/>
    <property type="project" value="InterPro"/>
</dbReference>
<dbReference type="Proteomes" id="UP000472839">
    <property type="component" value="Unassembled WGS sequence"/>
</dbReference>
<sequence>MKTIGLLGGMSWESTAGYYKAINEGVKNSLGGLHSAKIAMYSVDFDPIEKLQHEGNWEETATILCNASKNIEAAGADFLLICTNTMHKVAPIIEKSINIPILHIADATAEILLEKEIKTVGLLGTAFTMEQDFYKGRLEDKYSLEVLIPNKKDRAIIHNVIYKELCLGLTNDDSKKEYLRIIKSLFDNGAQAVILGCTEIGMLVSQEDTEVILLDTTSIHAQKAVEYAI</sequence>
<dbReference type="EMBL" id="WFKJ01000026">
    <property type="protein sequence ID" value="KAB7890250.1"/>
    <property type="molecule type" value="Genomic_DNA"/>
</dbReference>
<proteinExistence type="inferred from homology"/>
<evidence type="ECO:0000313" key="6">
    <source>
        <dbReference type="Proteomes" id="UP000472839"/>
    </source>
</evidence>
<dbReference type="EMBL" id="WFKK01000003">
    <property type="protein sequence ID" value="KAB7890830.1"/>
    <property type="molecule type" value="Genomic_DNA"/>
</dbReference>
<comment type="caution">
    <text evidence="4">The sequence shown here is derived from an EMBL/GenBank/DDBJ whole genome shotgun (WGS) entry which is preliminary data.</text>
</comment>
<dbReference type="Proteomes" id="UP000461010">
    <property type="component" value="Unassembled WGS sequence"/>
</dbReference>
<dbReference type="InterPro" id="IPR001920">
    <property type="entry name" value="Asp/Glu_race"/>
</dbReference>
<comment type="similarity">
    <text evidence="1">Belongs to the aspartate/glutamate racemases family.</text>
</comment>
<reference evidence="5 6" key="1">
    <citation type="submission" date="2019-10" db="EMBL/GenBank/DDBJ databases">
        <title>Poseidonibacter ostreae sp. nov., isolated from the gut of the Ostrea denselamellosa.</title>
        <authorList>
            <person name="Choi A."/>
        </authorList>
    </citation>
    <scope>NUCLEOTIDE SEQUENCE [LARGE SCALE GENOMIC DNA]</scope>
    <source>
        <strain evidence="4 6">SJOD-M-33</strain>
        <strain evidence="3 5">SJOD-M-5</strain>
    </source>
</reference>
<dbReference type="AlphaFoldDB" id="A0A6L4WVW9"/>
<name>A0A6L4WVW9_9BACT</name>
<dbReference type="InterPro" id="IPR015942">
    <property type="entry name" value="Asp/Glu/hydantoin_racemase"/>
</dbReference>
<dbReference type="PANTHER" id="PTHR21198:SF7">
    <property type="entry name" value="ASPARTATE-GLUTAMATE RACEMASE FAMILY"/>
    <property type="match status" value="1"/>
</dbReference>
<evidence type="ECO:0000256" key="1">
    <source>
        <dbReference type="ARBA" id="ARBA00007847"/>
    </source>
</evidence>
<evidence type="ECO:0000313" key="5">
    <source>
        <dbReference type="Proteomes" id="UP000461010"/>
    </source>
</evidence>
<evidence type="ECO:0000313" key="3">
    <source>
        <dbReference type="EMBL" id="KAB7890250.1"/>
    </source>
</evidence>
<keyword evidence="5" id="KW-1185">Reference proteome</keyword>
<dbReference type="Gene3D" id="3.40.50.1860">
    <property type="match status" value="2"/>
</dbReference>
<dbReference type="PANTHER" id="PTHR21198">
    <property type="entry name" value="GLUTAMATE RACEMASE"/>
    <property type="match status" value="1"/>
</dbReference>
<evidence type="ECO:0000256" key="2">
    <source>
        <dbReference type="ARBA" id="ARBA00023235"/>
    </source>
</evidence>
<keyword evidence="2 4" id="KW-0413">Isomerase</keyword>
<dbReference type="InterPro" id="IPR004380">
    <property type="entry name" value="Asp_race"/>
</dbReference>
<dbReference type="SUPFAM" id="SSF53681">
    <property type="entry name" value="Aspartate/glutamate racemase"/>
    <property type="match status" value="2"/>
</dbReference>
<protein>
    <submittedName>
        <fullName evidence="4">Amino acid racemase</fullName>
        <ecNumber evidence="4">5.1.1.-</ecNumber>
    </submittedName>
</protein>
<dbReference type="EC" id="5.1.1.-" evidence="4"/>
<dbReference type="RefSeq" id="WP_152190435.1">
    <property type="nucleotide sequence ID" value="NZ_WFKI01000005.1"/>
</dbReference>
<accession>A0A6L4WVW9</accession>
<organism evidence="4 6">
    <name type="scientific">Poseidonibacter ostreae</name>
    <dbReference type="NCBI Taxonomy" id="2654171"/>
    <lineage>
        <taxon>Bacteria</taxon>
        <taxon>Pseudomonadati</taxon>
        <taxon>Campylobacterota</taxon>
        <taxon>Epsilonproteobacteria</taxon>
        <taxon>Campylobacterales</taxon>
        <taxon>Arcobacteraceae</taxon>
        <taxon>Poseidonibacter</taxon>
    </lineage>
</organism>
<evidence type="ECO:0000313" key="4">
    <source>
        <dbReference type="EMBL" id="KAB7890830.1"/>
    </source>
</evidence>
<dbReference type="NCBIfam" id="TIGR00035">
    <property type="entry name" value="asp_race"/>
    <property type="match status" value="1"/>
</dbReference>
<dbReference type="Pfam" id="PF01177">
    <property type="entry name" value="Asp_Glu_race"/>
    <property type="match status" value="1"/>
</dbReference>